<proteinExistence type="predicted"/>
<comment type="caution">
    <text evidence="1">The sequence shown here is derived from an EMBL/GenBank/DDBJ whole genome shotgun (WGS) entry which is preliminary data.</text>
</comment>
<feature type="non-terminal residue" evidence="1">
    <location>
        <position position="1"/>
    </location>
</feature>
<protein>
    <submittedName>
        <fullName evidence="1">Uncharacterized protein</fullName>
    </submittedName>
</protein>
<name>A0A8X6MXG3_NEPPI</name>
<accession>A0A8X6MXG3</accession>
<evidence type="ECO:0000313" key="2">
    <source>
        <dbReference type="Proteomes" id="UP000887013"/>
    </source>
</evidence>
<organism evidence="1 2">
    <name type="scientific">Nephila pilipes</name>
    <name type="common">Giant wood spider</name>
    <name type="synonym">Nephila maculata</name>
    <dbReference type="NCBI Taxonomy" id="299642"/>
    <lineage>
        <taxon>Eukaryota</taxon>
        <taxon>Metazoa</taxon>
        <taxon>Ecdysozoa</taxon>
        <taxon>Arthropoda</taxon>
        <taxon>Chelicerata</taxon>
        <taxon>Arachnida</taxon>
        <taxon>Araneae</taxon>
        <taxon>Araneomorphae</taxon>
        <taxon>Entelegynae</taxon>
        <taxon>Araneoidea</taxon>
        <taxon>Nephilidae</taxon>
        <taxon>Nephila</taxon>
    </lineage>
</organism>
<dbReference type="Proteomes" id="UP000887013">
    <property type="component" value="Unassembled WGS sequence"/>
</dbReference>
<reference evidence="1" key="1">
    <citation type="submission" date="2020-08" db="EMBL/GenBank/DDBJ databases">
        <title>Multicomponent nature underlies the extraordinary mechanical properties of spider dragline silk.</title>
        <authorList>
            <person name="Kono N."/>
            <person name="Nakamura H."/>
            <person name="Mori M."/>
            <person name="Yoshida Y."/>
            <person name="Ohtoshi R."/>
            <person name="Malay A.D."/>
            <person name="Moran D.A.P."/>
            <person name="Tomita M."/>
            <person name="Numata K."/>
            <person name="Arakawa K."/>
        </authorList>
    </citation>
    <scope>NUCLEOTIDE SEQUENCE</scope>
</reference>
<keyword evidence="2" id="KW-1185">Reference proteome</keyword>
<evidence type="ECO:0000313" key="1">
    <source>
        <dbReference type="EMBL" id="GFS83050.1"/>
    </source>
</evidence>
<dbReference type="EMBL" id="BMAW01098111">
    <property type="protein sequence ID" value="GFS83050.1"/>
    <property type="molecule type" value="Genomic_DNA"/>
</dbReference>
<dbReference type="AlphaFoldDB" id="A0A8X6MXG3"/>
<sequence>ERAAGDKREVRSFSRLYPGYREWRWSRLRVHNTRPS</sequence>
<gene>
    <name evidence="1" type="ORF">NPIL_70811</name>
</gene>